<organism evidence="7 10">
    <name type="scientific">Bombus vosnesenskii</name>
    <dbReference type="NCBI Taxonomy" id="207650"/>
    <lineage>
        <taxon>Eukaryota</taxon>
        <taxon>Metazoa</taxon>
        <taxon>Ecdysozoa</taxon>
        <taxon>Arthropoda</taxon>
        <taxon>Hexapoda</taxon>
        <taxon>Insecta</taxon>
        <taxon>Pterygota</taxon>
        <taxon>Neoptera</taxon>
        <taxon>Endopterygota</taxon>
        <taxon>Hymenoptera</taxon>
        <taxon>Apocrita</taxon>
        <taxon>Aculeata</taxon>
        <taxon>Apoidea</taxon>
        <taxon>Anthophila</taxon>
        <taxon>Apidae</taxon>
        <taxon>Bombus</taxon>
        <taxon>Pyrobombus</taxon>
    </lineage>
</organism>
<feature type="region of interest" description="Disordered" evidence="5">
    <location>
        <begin position="199"/>
        <end position="253"/>
    </location>
</feature>
<gene>
    <name evidence="8 9 10" type="primary">LOC117238591</name>
</gene>
<name>A0A6J3L1L0_9HYME</name>
<evidence type="ECO:0000259" key="6">
    <source>
        <dbReference type="PROSITE" id="PS52027"/>
    </source>
</evidence>
<evidence type="ECO:0000256" key="4">
    <source>
        <dbReference type="PROSITE-ProRule" id="PRU01371"/>
    </source>
</evidence>
<dbReference type="RefSeq" id="XP_033359507.1">
    <property type="nucleotide sequence ID" value="XM_033503616.1"/>
</dbReference>
<evidence type="ECO:0000256" key="3">
    <source>
        <dbReference type="ARBA" id="ARBA00022833"/>
    </source>
</evidence>
<dbReference type="Proteomes" id="UP000504631">
    <property type="component" value="Unplaced"/>
</dbReference>
<dbReference type="GeneID" id="117238591"/>
<feature type="region of interest" description="Disordered" evidence="5">
    <location>
        <begin position="301"/>
        <end position="330"/>
    </location>
</feature>
<reference evidence="8 9" key="1">
    <citation type="submission" date="2025-04" db="UniProtKB">
        <authorList>
            <consortium name="RefSeq"/>
        </authorList>
    </citation>
    <scope>IDENTIFICATION</scope>
    <source>
        <tissue evidence="8 9">Muscle</tissue>
    </source>
</reference>
<evidence type="ECO:0000256" key="5">
    <source>
        <dbReference type="SAM" id="MobiDB-lite"/>
    </source>
</evidence>
<keyword evidence="3" id="KW-0862">Zinc</keyword>
<evidence type="ECO:0000313" key="7">
    <source>
        <dbReference type="Proteomes" id="UP000504631"/>
    </source>
</evidence>
<dbReference type="PROSITE" id="PS52027">
    <property type="entry name" value="ZF_C2HC_C3H"/>
    <property type="match status" value="1"/>
</dbReference>
<feature type="compositionally biased region" description="Polar residues" evidence="5">
    <location>
        <begin position="229"/>
        <end position="240"/>
    </location>
</feature>
<evidence type="ECO:0000256" key="1">
    <source>
        <dbReference type="ARBA" id="ARBA00022723"/>
    </source>
</evidence>
<dbReference type="AlphaFoldDB" id="A0A6J3L1L0"/>
<protein>
    <submittedName>
        <fullName evidence="8 9">Uncharacterized protein LOC117238591</fullName>
    </submittedName>
</protein>
<accession>A0A6J3L1L0</accession>
<sequence length="440" mass="51005">MSQTPKAKKETKSAGTQTSKTNTVLEIANLQEQVKLLTIEVQHLRKYIFETPETVKKSRTPSPVNINNVDEFNQTVQNQSAWKKNTKIIQHGCSCKTKCSSKICGCVKKNIQCTEWCKCNNNVCVNQKHENIDQNKENLEYNELTQKNIEKPQKENKHILNVNVHKSLFSPDVTMQETEPNVEQFRSTSLYFGNPKRLTFQVSDDEQQPKDKDRKSKNKTTQKKKNSIRKNNLEVNNSETNQRHRSTSNEDIRRSDNIKIEKYALRKCISSNIQTNEEFKQISKCKINYVQNIKHGMVSLRRPQQRSKKVEEIATSGTIDSKEETDSPSIENNTEEMIKNKSLDIDQDTNDDFDPMKPKRELARTPVRDNSIETVLCNTIDKSLATSIISTEEEPVIPAEFNYAQVDWEKYQAQLIACNKCHRKFHPFRIKKHESCCKKM</sequence>
<feature type="compositionally biased region" description="Basic residues" evidence="5">
    <location>
        <begin position="215"/>
        <end position="228"/>
    </location>
</feature>
<evidence type="ECO:0000256" key="2">
    <source>
        <dbReference type="ARBA" id="ARBA00022771"/>
    </source>
</evidence>
<dbReference type="RefSeq" id="XP_033359508.1">
    <property type="nucleotide sequence ID" value="XM_033503617.1"/>
</dbReference>
<dbReference type="InterPro" id="IPR049899">
    <property type="entry name" value="Znf_C2HC_C3H"/>
</dbReference>
<evidence type="ECO:0000313" key="9">
    <source>
        <dbReference type="RefSeq" id="XP_033359507.1"/>
    </source>
</evidence>
<dbReference type="GO" id="GO:0008270">
    <property type="term" value="F:zinc ion binding"/>
    <property type="evidence" value="ECO:0007669"/>
    <property type="project" value="UniProtKB-KW"/>
</dbReference>
<keyword evidence="7" id="KW-1185">Reference proteome</keyword>
<keyword evidence="1" id="KW-0479">Metal-binding</keyword>
<proteinExistence type="predicted"/>
<dbReference type="RefSeq" id="XP_033359506.1">
    <property type="nucleotide sequence ID" value="XM_033503615.1"/>
</dbReference>
<dbReference type="KEGG" id="bvk:117238591"/>
<evidence type="ECO:0000313" key="10">
    <source>
        <dbReference type="RefSeq" id="XP_033359508.1"/>
    </source>
</evidence>
<evidence type="ECO:0000313" key="8">
    <source>
        <dbReference type="RefSeq" id="XP_033359506.1"/>
    </source>
</evidence>
<keyword evidence="2 4" id="KW-0863">Zinc-finger</keyword>
<feature type="domain" description="C2HC/C3H-type" evidence="6">
    <location>
        <begin position="414"/>
        <end position="440"/>
    </location>
</feature>